<feature type="transmembrane region" description="Helical" evidence="10">
    <location>
        <begin position="202"/>
        <end position="221"/>
    </location>
</feature>
<evidence type="ECO:0000256" key="5">
    <source>
        <dbReference type="ARBA" id="ARBA00022692"/>
    </source>
</evidence>
<protein>
    <recommendedName>
        <fullName evidence="9">Quinolone resistance protein NorB</fullName>
    </recommendedName>
</protein>
<feature type="transmembrane region" description="Helical" evidence="10">
    <location>
        <begin position="355"/>
        <end position="375"/>
    </location>
</feature>
<evidence type="ECO:0000256" key="9">
    <source>
        <dbReference type="ARBA" id="ARBA00040594"/>
    </source>
</evidence>
<dbReference type="InterPro" id="IPR020846">
    <property type="entry name" value="MFS_dom"/>
</dbReference>
<feature type="transmembrane region" description="Helical" evidence="10">
    <location>
        <begin position="396"/>
        <end position="419"/>
    </location>
</feature>
<dbReference type="Proteomes" id="UP000003455">
    <property type="component" value="Chromosome"/>
</dbReference>
<feature type="transmembrane region" description="Helical" evidence="10">
    <location>
        <begin position="45"/>
        <end position="68"/>
    </location>
</feature>
<keyword evidence="5 10" id="KW-0812">Transmembrane</keyword>
<feature type="transmembrane region" description="Helical" evidence="10">
    <location>
        <begin position="227"/>
        <end position="246"/>
    </location>
</feature>
<accession>A0A0E1XAK3</accession>
<dbReference type="FunFam" id="1.20.1250.20:FF:000252">
    <property type="entry name" value="Quinolone resistance protein NorB"/>
    <property type="match status" value="1"/>
</dbReference>
<dbReference type="PROSITE" id="PS50850">
    <property type="entry name" value="MFS"/>
    <property type="match status" value="1"/>
</dbReference>
<dbReference type="GO" id="GO:0022857">
    <property type="term" value="F:transmembrane transporter activity"/>
    <property type="evidence" value="ECO:0007669"/>
    <property type="project" value="InterPro"/>
</dbReference>
<feature type="transmembrane region" description="Helical" evidence="10">
    <location>
        <begin position="106"/>
        <end position="123"/>
    </location>
</feature>
<evidence type="ECO:0000256" key="3">
    <source>
        <dbReference type="ARBA" id="ARBA00022448"/>
    </source>
</evidence>
<feature type="transmembrane region" description="Helical" evidence="10">
    <location>
        <begin position="12"/>
        <end position="33"/>
    </location>
</feature>
<organism evidence="12">
    <name type="scientific">Staphylococcus aureus subsp. aureus MN8</name>
    <dbReference type="NCBI Taxonomy" id="548470"/>
    <lineage>
        <taxon>Bacteria</taxon>
        <taxon>Bacillati</taxon>
        <taxon>Bacillota</taxon>
        <taxon>Bacilli</taxon>
        <taxon>Bacillales</taxon>
        <taxon>Staphylococcaceae</taxon>
        <taxon>Staphylococcus</taxon>
    </lineage>
</organism>
<dbReference type="InterPro" id="IPR011701">
    <property type="entry name" value="MFS"/>
</dbReference>
<evidence type="ECO:0000256" key="10">
    <source>
        <dbReference type="SAM" id="Phobius"/>
    </source>
</evidence>
<gene>
    <name evidence="12" type="primary">norB</name>
    <name evidence="12" type="ORF">HMPREF0769_10374</name>
</gene>
<dbReference type="InterPro" id="IPR036259">
    <property type="entry name" value="MFS_trans_sf"/>
</dbReference>
<comment type="caution">
    <text evidence="12">The sequence shown here is derived from an EMBL/GenBank/DDBJ whole genome shotgun (WGS) entry which is preliminary data.</text>
</comment>
<dbReference type="RefSeq" id="WP_001006427.1">
    <property type="nucleotide sequence ID" value="NZ_CM000952.1"/>
</dbReference>
<sequence length="462" mass="48937">MNETYRGGNKLILGIVLGVITFWLFAQSLVNVVPNLQQSFGADMGTISIAVSLTALFSGMFVVGAGGLADKIGRVKMTNIGLLLSIIGSALIIITNLPALLILGRIIQGVSAACIMPSTLAIMKTYYEGAERQRALSYWSIGSWGGSGICSLFGGAVATTMGWRWIFIFSIIVAVLSMLLIKGTPETKSEVTNTHKFDVAGLIVLVVMLLSLNVVITKGAALGYTSLWFFGLIAIVIVAFFIFLNVEKKVDNPLIDFKLFENKPYTGATISNFLLNGVAGTLIVANTFVQQGLGYTALQAGYLSITYLIMVLLMIRVGEKLLQKMGSKRPMLLGTFIVIIGIALISLVFLPGIFYVISCVVGYLCFGLGLGIYATPSTDTAISNAPLDKVGVASGIYKMASSLGGAFGVAISGAVYAGAVAATSIHTGAMIALWVNVLMGIMAFIAILFAIPNDDKRVKDAK</sequence>
<feature type="transmembrane region" description="Helical" evidence="10">
    <location>
        <begin position="330"/>
        <end position="349"/>
    </location>
</feature>
<dbReference type="FunFam" id="1.20.1720.10:FF:000015">
    <property type="entry name" value="Quinolone resistance protein NorB"/>
    <property type="match status" value="1"/>
</dbReference>
<evidence type="ECO:0000256" key="4">
    <source>
        <dbReference type="ARBA" id="ARBA00022475"/>
    </source>
</evidence>
<dbReference type="Pfam" id="PF07690">
    <property type="entry name" value="MFS_1"/>
    <property type="match status" value="1"/>
</dbReference>
<proteinExistence type="inferred from homology"/>
<dbReference type="PANTHER" id="PTHR42718">
    <property type="entry name" value="MAJOR FACILITATOR SUPERFAMILY MULTIDRUG TRANSPORTER MFSC"/>
    <property type="match status" value="1"/>
</dbReference>
<keyword evidence="7 10" id="KW-0472">Membrane</keyword>
<evidence type="ECO:0000256" key="7">
    <source>
        <dbReference type="ARBA" id="ARBA00023136"/>
    </source>
</evidence>
<keyword evidence="8" id="KW-0046">Antibiotic resistance</keyword>
<reference evidence="12" key="1">
    <citation type="submission" date="2010-05" db="EMBL/GenBank/DDBJ databases">
        <authorList>
            <person name="Muzny D."/>
            <person name="Qin X."/>
            <person name="Buhay C."/>
            <person name="Dugan-Rocha S."/>
            <person name="Ding Y."/>
            <person name="Chen G."/>
            <person name="Hawes A."/>
            <person name="Holder M."/>
            <person name="Jhangiani S."/>
            <person name="Johnson A."/>
            <person name="Khan Z."/>
            <person name="Li Z."/>
            <person name="Liu W."/>
            <person name="Liu X."/>
            <person name="Perez L."/>
            <person name="Shen H."/>
            <person name="Wang Q."/>
            <person name="Watt J."/>
            <person name="Xi L."/>
            <person name="Xin Y."/>
            <person name="Zhou J."/>
            <person name="Deng J."/>
            <person name="Jiang H."/>
            <person name="Liu Y."/>
            <person name="Qu J."/>
            <person name="Song X.-Z."/>
            <person name="Zhang L."/>
            <person name="Villasana D."/>
            <person name="Johnson A."/>
            <person name="Liu J."/>
            <person name="Liyanage D."/>
            <person name="Lorensuhewa L."/>
            <person name="Robinson T."/>
            <person name="Song A."/>
            <person name="Song B.-B."/>
            <person name="Dinh H."/>
            <person name="Thornton R."/>
            <person name="Coyle M."/>
            <person name="Francisco L."/>
            <person name="Jackson L."/>
            <person name="Javaid M."/>
            <person name="Korchina V."/>
            <person name="Kovar C."/>
            <person name="Mata R."/>
            <person name="Mathew T."/>
            <person name="Ngo R."/>
            <person name="Nguyen L."/>
            <person name="Nguyen N."/>
            <person name="Okwuonu G."/>
            <person name="Ongeri F."/>
            <person name="Pham C."/>
            <person name="Simmons D."/>
            <person name="Wilczek-Boney K."/>
            <person name="Hale W."/>
            <person name="Jakkamsetti A."/>
            <person name="Pham P."/>
            <person name="Ruth R."/>
            <person name="San Lucas F."/>
            <person name="Warren J."/>
            <person name="Zhang J."/>
            <person name="Zhao Z."/>
            <person name="Zhou C."/>
            <person name="Zhu D."/>
            <person name="Lee S."/>
            <person name="Bess C."/>
            <person name="Blankenburg K."/>
            <person name="Forbes L."/>
            <person name="Fu Q."/>
            <person name="Gubbala S."/>
            <person name="Hirani K."/>
            <person name="Jayaseelan J.C."/>
            <person name="Lara F."/>
            <person name="Munidasa M."/>
            <person name="Palculict T."/>
            <person name="Patil S."/>
            <person name="Pu L.-L."/>
            <person name="Saada N."/>
            <person name="Tang L."/>
            <person name="Weissenberger G."/>
            <person name="Zhu Y."/>
            <person name="Hemphill L."/>
            <person name="Shang Y."/>
            <person name="Youmans B."/>
            <person name="Ayvaz T."/>
            <person name="Ross M."/>
            <person name="Santibanez J."/>
            <person name="Aqrawi P."/>
            <person name="Gross S."/>
            <person name="Joshi V."/>
            <person name="Fowler G."/>
            <person name="Nazareth L."/>
            <person name="Reid J."/>
            <person name="Worley K."/>
            <person name="Petrosino J."/>
            <person name="Highlander S."/>
            <person name="Gibbs R."/>
        </authorList>
    </citation>
    <scope>NUCLEOTIDE SEQUENCE [LARGE SCALE GENOMIC DNA]</scope>
    <source>
        <strain evidence="12">MN8</strain>
    </source>
</reference>
<feature type="domain" description="Major facilitator superfamily (MFS) profile" evidence="11">
    <location>
        <begin position="11"/>
        <end position="455"/>
    </location>
</feature>
<feature type="transmembrane region" description="Helical" evidence="10">
    <location>
        <begin position="163"/>
        <end position="181"/>
    </location>
</feature>
<dbReference type="Gene3D" id="1.20.1720.10">
    <property type="entry name" value="Multidrug resistance protein D"/>
    <property type="match status" value="1"/>
</dbReference>
<dbReference type="EMBL" id="ACJA02000001">
    <property type="protein sequence ID" value="EFH96372.1"/>
    <property type="molecule type" value="Genomic_DNA"/>
</dbReference>
<evidence type="ECO:0000259" key="11">
    <source>
        <dbReference type="PROSITE" id="PS50850"/>
    </source>
</evidence>
<dbReference type="GO" id="GO:0046677">
    <property type="term" value="P:response to antibiotic"/>
    <property type="evidence" value="ECO:0007669"/>
    <property type="project" value="UniProtKB-KW"/>
</dbReference>
<evidence type="ECO:0000256" key="6">
    <source>
        <dbReference type="ARBA" id="ARBA00022989"/>
    </source>
</evidence>
<dbReference type="CDD" id="cd17321">
    <property type="entry name" value="MFS_MMR_MDR_like"/>
    <property type="match status" value="1"/>
</dbReference>
<feature type="transmembrane region" description="Helical" evidence="10">
    <location>
        <begin position="135"/>
        <end position="157"/>
    </location>
</feature>
<feature type="transmembrane region" description="Helical" evidence="10">
    <location>
        <begin position="267"/>
        <end position="288"/>
    </location>
</feature>
<feature type="transmembrane region" description="Helical" evidence="10">
    <location>
        <begin position="431"/>
        <end position="451"/>
    </location>
</feature>
<feature type="transmembrane region" description="Helical" evidence="10">
    <location>
        <begin position="300"/>
        <end position="318"/>
    </location>
</feature>
<comment type="subcellular location">
    <subcellularLocation>
        <location evidence="1">Cell membrane</location>
        <topology evidence="1">Multi-pass membrane protein</topology>
    </subcellularLocation>
</comment>
<dbReference type="PANTHER" id="PTHR42718:SF9">
    <property type="entry name" value="MAJOR FACILITATOR SUPERFAMILY MULTIDRUG TRANSPORTER MFSC"/>
    <property type="match status" value="1"/>
</dbReference>
<comment type="similarity">
    <text evidence="2">Belongs to the major facilitator superfamily. TCR/Tet family.</text>
</comment>
<dbReference type="Gene3D" id="1.20.1250.20">
    <property type="entry name" value="MFS general substrate transporter like domains"/>
    <property type="match status" value="1"/>
</dbReference>
<keyword evidence="4" id="KW-1003">Cell membrane</keyword>
<name>A0A0E1XAK3_STAAU</name>
<keyword evidence="6 10" id="KW-1133">Transmembrane helix</keyword>
<dbReference type="GO" id="GO:0005886">
    <property type="term" value="C:plasma membrane"/>
    <property type="evidence" value="ECO:0007669"/>
    <property type="project" value="UniProtKB-SubCell"/>
</dbReference>
<evidence type="ECO:0000313" key="12">
    <source>
        <dbReference type="EMBL" id="EFH96372.1"/>
    </source>
</evidence>
<evidence type="ECO:0000256" key="8">
    <source>
        <dbReference type="ARBA" id="ARBA00023251"/>
    </source>
</evidence>
<dbReference type="SUPFAM" id="SSF103473">
    <property type="entry name" value="MFS general substrate transporter"/>
    <property type="match status" value="1"/>
</dbReference>
<evidence type="ECO:0000256" key="1">
    <source>
        <dbReference type="ARBA" id="ARBA00004651"/>
    </source>
</evidence>
<dbReference type="AlphaFoldDB" id="A0A0E1XAK3"/>
<dbReference type="HOGENOM" id="CLU_000960_28_3_9"/>
<keyword evidence="3" id="KW-0813">Transport</keyword>
<evidence type="ECO:0000256" key="2">
    <source>
        <dbReference type="ARBA" id="ARBA00007520"/>
    </source>
</evidence>
<feature type="transmembrane region" description="Helical" evidence="10">
    <location>
        <begin position="80"/>
        <end position="100"/>
    </location>
</feature>